<dbReference type="AlphaFoldDB" id="A0A1W2H6J3"/>
<reference evidence="3" key="1">
    <citation type="submission" date="2017-04" db="EMBL/GenBank/DDBJ databases">
        <authorList>
            <person name="Varghese N."/>
            <person name="Submissions S."/>
        </authorList>
    </citation>
    <scope>NUCLEOTIDE SEQUENCE [LARGE SCALE GENOMIC DNA]</scope>
    <source>
        <strain evidence="3">DSM 16537</strain>
    </source>
</reference>
<dbReference type="Gene3D" id="3.20.20.370">
    <property type="entry name" value="Glycoside hydrolase/deacetylase"/>
    <property type="match status" value="1"/>
</dbReference>
<dbReference type="InterPro" id="IPR050248">
    <property type="entry name" value="Polysacc_deacetylase_ArnD"/>
</dbReference>
<dbReference type="RefSeq" id="WP_084121157.1">
    <property type="nucleotide sequence ID" value="NZ_LT838813.1"/>
</dbReference>
<proteinExistence type="predicted"/>
<keyword evidence="3" id="KW-1185">Reference proteome</keyword>
<gene>
    <name evidence="2" type="ORF">SAMN00777080_2995</name>
</gene>
<accession>A0A1W2H6J3</accession>
<feature type="domain" description="NodB homology" evidence="1">
    <location>
        <begin position="46"/>
        <end position="255"/>
    </location>
</feature>
<dbReference type="Pfam" id="PF01522">
    <property type="entry name" value="Polysacc_deac_1"/>
    <property type="match status" value="1"/>
</dbReference>
<dbReference type="STRING" id="758820.SAMN00777080_2995"/>
<dbReference type="Proteomes" id="UP000192333">
    <property type="component" value="Chromosome I"/>
</dbReference>
<organism evidence="2 3">
    <name type="scientific">Aquiflexum balticum DSM 16537</name>
    <dbReference type="NCBI Taxonomy" id="758820"/>
    <lineage>
        <taxon>Bacteria</taxon>
        <taxon>Pseudomonadati</taxon>
        <taxon>Bacteroidota</taxon>
        <taxon>Cytophagia</taxon>
        <taxon>Cytophagales</taxon>
        <taxon>Cyclobacteriaceae</taxon>
        <taxon>Aquiflexum</taxon>
    </lineage>
</organism>
<dbReference type="PANTHER" id="PTHR10587">
    <property type="entry name" value="GLYCOSYL TRANSFERASE-RELATED"/>
    <property type="match status" value="1"/>
</dbReference>
<evidence type="ECO:0000313" key="2">
    <source>
        <dbReference type="EMBL" id="SMD44374.1"/>
    </source>
</evidence>
<protein>
    <submittedName>
        <fullName evidence="2">Peptidoglycan/xylan/chitin deacetylase, PgdA/CDA1 family</fullName>
    </submittedName>
</protein>
<sequence>MHTLLLNFNHSQVISMVFVQMLFSINLFGQVSFQYGGIVRGDSREKSISLVFTGHEFAEGGEDILNTLNQFDVKASFFLTGDFYRNPDFETLIYRMKNEGHYLGAHSDKHLLYCTWEDRNELLVDKEIFINDLKENYNEMKGFGISIEDAPYFLPPYEWYNDSISQWSESFGLKLVNFTSGTRSHADYTDPTMSNYISSKEILDSIKSYEANSPSGLNGFLLLMHIGAGDKRKDKFYALLPDLLEWLGEKGYSIEPLKELLGE</sequence>
<name>A0A1W2H6J3_9BACT</name>
<dbReference type="GO" id="GO:0005975">
    <property type="term" value="P:carbohydrate metabolic process"/>
    <property type="evidence" value="ECO:0007669"/>
    <property type="project" value="InterPro"/>
</dbReference>
<dbReference type="InterPro" id="IPR002509">
    <property type="entry name" value="NODB_dom"/>
</dbReference>
<dbReference type="EMBL" id="LT838813">
    <property type="protein sequence ID" value="SMD44374.1"/>
    <property type="molecule type" value="Genomic_DNA"/>
</dbReference>
<evidence type="ECO:0000313" key="3">
    <source>
        <dbReference type="Proteomes" id="UP000192333"/>
    </source>
</evidence>
<dbReference type="GO" id="GO:0016810">
    <property type="term" value="F:hydrolase activity, acting on carbon-nitrogen (but not peptide) bonds"/>
    <property type="evidence" value="ECO:0007669"/>
    <property type="project" value="InterPro"/>
</dbReference>
<evidence type="ECO:0000259" key="1">
    <source>
        <dbReference type="PROSITE" id="PS51677"/>
    </source>
</evidence>
<dbReference type="PROSITE" id="PS51677">
    <property type="entry name" value="NODB"/>
    <property type="match status" value="1"/>
</dbReference>
<dbReference type="CDD" id="cd10917">
    <property type="entry name" value="CE4_NodB_like_6s_7s"/>
    <property type="match status" value="1"/>
</dbReference>
<dbReference type="InterPro" id="IPR011330">
    <property type="entry name" value="Glyco_hydro/deAcase_b/a-brl"/>
</dbReference>
<dbReference type="SUPFAM" id="SSF88713">
    <property type="entry name" value="Glycoside hydrolase/deacetylase"/>
    <property type="match status" value="1"/>
</dbReference>